<sequence>MAAPNSKPSVLIFGGVNTCSRALACFLVPAEGDALVSHVRIVDKYSVAPPTTYFGAEFTKILSKPEIEYKQANLTVPSIVASMFEPPAGQNPYDYVFDLTGEVRPDRTEMIQINTTCKVSRSIGLEAAKQKVKAYVRMQLPFYESSSKSNHDEKDDPKPEGTIGTWWHETLRMLASIEDLNLVIVRVGLVYGPYTEYGYITTALTVASVYGHMKKPMKSLHSPGKHATNTVHVQDVAGAFWACANWMASLGRKEADILAGEQILFHNDKSKVSEVEGMPPHDKKLIAPLFNLVDDSNSTYLSVGQTATSMFGTTFEFFSIGERTLFKFVDDAVEEINEHHVGGWVEMNQASNPPITNTPLSAYMEKWDLDKHTVAFNNTKIKEIVGYKLQQPEFNQDALKEIVDKWKAEHTWPNL</sequence>
<dbReference type="AlphaFoldDB" id="A0A8H5GY23"/>
<comment type="caution">
    <text evidence="1">The sequence shown here is derived from an EMBL/GenBank/DDBJ whole genome shotgun (WGS) entry which is preliminary data.</text>
</comment>
<dbReference type="EMBL" id="JAACJM010000004">
    <property type="protein sequence ID" value="KAF5373079.1"/>
    <property type="molecule type" value="Genomic_DNA"/>
</dbReference>
<dbReference type="SUPFAM" id="SSF51735">
    <property type="entry name" value="NAD(P)-binding Rossmann-fold domains"/>
    <property type="match status" value="1"/>
</dbReference>
<evidence type="ECO:0000313" key="1">
    <source>
        <dbReference type="EMBL" id="KAF5373079.1"/>
    </source>
</evidence>
<accession>A0A8H5GY23</accession>
<dbReference type="InterPro" id="IPR036291">
    <property type="entry name" value="NAD(P)-bd_dom_sf"/>
</dbReference>
<organism evidence="1 2">
    <name type="scientific">Tetrapyrgos nigripes</name>
    <dbReference type="NCBI Taxonomy" id="182062"/>
    <lineage>
        <taxon>Eukaryota</taxon>
        <taxon>Fungi</taxon>
        <taxon>Dikarya</taxon>
        <taxon>Basidiomycota</taxon>
        <taxon>Agaricomycotina</taxon>
        <taxon>Agaricomycetes</taxon>
        <taxon>Agaricomycetidae</taxon>
        <taxon>Agaricales</taxon>
        <taxon>Marasmiineae</taxon>
        <taxon>Marasmiaceae</taxon>
        <taxon>Tetrapyrgos</taxon>
    </lineage>
</organism>
<protein>
    <submittedName>
        <fullName evidence="1">Uncharacterized protein</fullName>
    </submittedName>
</protein>
<gene>
    <name evidence="1" type="ORF">D9758_001704</name>
</gene>
<evidence type="ECO:0000313" key="2">
    <source>
        <dbReference type="Proteomes" id="UP000559256"/>
    </source>
</evidence>
<dbReference type="OrthoDB" id="16464at2759"/>
<dbReference type="PANTHER" id="PTHR43245:SF11">
    <property type="entry name" value="LD23561P"/>
    <property type="match status" value="1"/>
</dbReference>
<keyword evidence="2" id="KW-1185">Reference proteome</keyword>
<reference evidence="1 2" key="1">
    <citation type="journal article" date="2020" name="ISME J.">
        <title>Uncovering the hidden diversity of litter-decomposition mechanisms in mushroom-forming fungi.</title>
        <authorList>
            <person name="Floudas D."/>
            <person name="Bentzer J."/>
            <person name="Ahren D."/>
            <person name="Johansson T."/>
            <person name="Persson P."/>
            <person name="Tunlid A."/>
        </authorList>
    </citation>
    <scope>NUCLEOTIDE SEQUENCE [LARGE SCALE GENOMIC DNA]</scope>
    <source>
        <strain evidence="1 2">CBS 291.85</strain>
    </source>
</reference>
<dbReference type="Gene3D" id="3.40.50.720">
    <property type="entry name" value="NAD(P)-binding Rossmann-like Domain"/>
    <property type="match status" value="1"/>
</dbReference>
<name>A0A8H5GY23_9AGAR</name>
<dbReference type="InterPro" id="IPR050177">
    <property type="entry name" value="Lipid_A_modif_metabolic_enz"/>
</dbReference>
<dbReference type="PANTHER" id="PTHR43245">
    <property type="entry name" value="BIFUNCTIONAL POLYMYXIN RESISTANCE PROTEIN ARNA"/>
    <property type="match status" value="1"/>
</dbReference>
<dbReference type="Proteomes" id="UP000559256">
    <property type="component" value="Unassembled WGS sequence"/>
</dbReference>
<proteinExistence type="predicted"/>